<sequence>MNHMNLLPLPLQKKLLIRRRLTQWGIVWGVCGVTALVVALVWSNRHSDSKATLAVLTDQVTPVRKLEAENEQMLEQINDIVARQSLLGDLDSAERPLTLVGIVSHSAASTKSRLQVQRFTMHRQEITPTDAKATPGNTAKKPETIVQTTLELSGVALDDLAVARFISALRETGVFVRVELKSSLSTQVADNPAKEYLVRCTF</sequence>
<evidence type="ECO:0008006" key="4">
    <source>
        <dbReference type="Google" id="ProtNLM"/>
    </source>
</evidence>
<gene>
    <name evidence="2" type="ORF">Mal4_44960</name>
</gene>
<dbReference type="KEGG" id="mri:Mal4_44960"/>
<dbReference type="EMBL" id="CP036275">
    <property type="protein sequence ID" value="QDU40141.1"/>
    <property type="molecule type" value="Genomic_DNA"/>
</dbReference>
<keyword evidence="1" id="KW-0812">Transmembrane</keyword>
<evidence type="ECO:0000313" key="2">
    <source>
        <dbReference type="EMBL" id="QDU40141.1"/>
    </source>
</evidence>
<protein>
    <recommendedName>
        <fullName evidence="4">Fimbrial assembly protein (PilN)</fullName>
    </recommendedName>
</protein>
<organism evidence="2 3">
    <name type="scientific">Maioricimonas rarisocia</name>
    <dbReference type="NCBI Taxonomy" id="2528026"/>
    <lineage>
        <taxon>Bacteria</taxon>
        <taxon>Pseudomonadati</taxon>
        <taxon>Planctomycetota</taxon>
        <taxon>Planctomycetia</taxon>
        <taxon>Planctomycetales</taxon>
        <taxon>Planctomycetaceae</taxon>
        <taxon>Maioricimonas</taxon>
    </lineage>
</organism>
<evidence type="ECO:0000256" key="1">
    <source>
        <dbReference type="SAM" id="Phobius"/>
    </source>
</evidence>
<reference evidence="2 3" key="1">
    <citation type="submission" date="2019-02" db="EMBL/GenBank/DDBJ databases">
        <title>Deep-cultivation of Planctomycetes and their phenomic and genomic characterization uncovers novel biology.</title>
        <authorList>
            <person name="Wiegand S."/>
            <person name="Jogler M."/>
            <person name="Boedeker C."/>
            <person name="Pinto D."/>
            <person name="Vollmers J."/>
            <person name="Rivas-Marin E."/>
            <person name="Kohn T."/>
            <person name="Peeters S.H."/>
            <person name="Heuer A."/>
            <person name="Rast P."/>
            <person name="Oberbeckmann S."/>
            <person name="Bunk B."/>
            <person name="Jeske O."/>
            <person name="Meyerdierks A."/>
            <person name="Storesund J.E."/>
            <person name="Kallscheuer N."/>
            <person name="Luecker S."/>
            <person name="Lage O.M."/>
            <person name="Pohl T."/>
            <person name="Merkel B.J."/>
            <person name="Hornburger P."/>
            <person name="Mueller R.-W."/>
            <person name="Bruemmer F."/>
            <person name="Labrenz M."/>
            <person name="Spormann A.M."/>
            <person name="Op den Camp H."/>
            <person name="Overmann J."/>
            <person name="Amann R."/>
            <person name="Jetten M.S.M."/>
            <person name="Mascher T."/>
            <person name="Medema M.H."/>
            <person name="Devos D.P."/>
            <person name="Kaster A.-K."/>
            <person name="Ovreas L."/>
            <person name="Rohde M."/>
            <person name="Galperin M.Y."/>
            <person name="Jogler C."/>
        </authorList>
    </citation>
    <scope>NUCLEOTIDE SEQUENCE [LARGE SCALE GENOMIC DNA]</scope>
    <source>
        <strain evidence="2 3">Mal4</strain>
    </source>
</reference>
<evidence type="ECO:0000313" key="3">
    <source>
        <dbReference type="Proteomes" id="UP000320496"/>
    </source>
</evidence>
<name>A0A517ZCG1_9PLAN</name>
<dbReference type="AlphaFoldDB" id="A0A517ZCG1"/>
<dbReference type="Pfam" id="PF05137">
    <property type="entry name" value="PilN"/>
    <property type="match status" value="1"/>
</dbReference>
<keyword evidence="1" id="KW-1133">Transmembrane helix</keyword>
<keyword evidence="3" id="KW-1185">Reference proteome</keyword>
<keyword evidence="1" id="KW-0472">Membrane</keyword>
<dbReference type="InterPro" id="IPR007813">
    <property type="entry name" value="PilN"/>
</dbReference>
<accession>A0A517ZCG1</accession>
<proteinExistence type="predicted"/>
<dbReference type="RefSeq" id="WP_145371258.1">
    <property type="nucleotide sequence ID" value="NZ_CP036275.1"/>
</dbReference>
<feature type="transmembrane region" description="Helical" evidence="1">
    <location>
        <begin position="21"/>
        <end position="42"/>
    </location>
</feature>
<dbReference type="Proteomes" id="UP000320496">
    <property type="component" value="Chromosome"/>
</dbReference>